<sequence>MTNIFIVGLPQSEQSRVESKLLKRQIKAQIIPCGWGNQGEYVLLPHPSHAIHALWQYCETIGSGFEGARIFVLPYALLPENVADDIVEMSDMGANVVCFEQEKDGWPFLKRHEQLDQPKASTITRLLLEAIGGEEKPENPSAYIADAVANCPRLVVVSNSIDACDEVSKQRYRFIRDGIDALVEIIGLEGRTEGTMEEFFRSRKLNLAQSGGDNIELEVFLGGRSIHKETSCIHLKKGDATNPQNCPRIYYQAVELTVGYYVFLLYVGPHREGDFEKTHHLDST</sequence>
<evidence type="ECO:0000313" key="2">
    <source>
        <dbReference type="Proteomes" id="UP000272622"/>
    </source>
</evidence>
<organism evidence="1 2">
    <name type="scientific">Pseudomonas oryziphila</name>
    <dbReference type="NCBI Taxonomy" id="2894079"/>
    <lineage>
        <taxon>Bacteria</taxon>
        <taxon>Pseudomonadati</taxon>
        <taxon>Pseudomonadota</taxon>
        <taxon>Gammaproteobacteria</taxon>
        <taxon>Pseudomonadales</taxon>
        <taxon>Pseudomonadaceae</taxon>
        <taxon>Pseudomonas</taxon>
    </lineage>
</organism>
<dbReference type="EMBL" id="CP034337">
    <property type="protein sequence ID" value="AZL75036.1"/>
    <property type="molecule type" value="Genomic_DNA"/>
</dbReference>
<keyword evidence="2" id="KW-1185">Reference proteome</keyword>
<dbReference type="Proteomes" id="UP000272622">
    <property type="component" value="Chromosome"/>
</dbReference>
<evidence type="ECO:0000313" key="1">
    <source>
        <dbReference type="EMBL" id="AZL75036.1"/>
    </source>
</evidence>
<gene>
    <name evidence="1" type="ORF">EI693_18940</name>
</gene>
<dbReference type="RefSeq" id="WP_125465016.1">
    <property type="nucleotide sequence ID" value="NZ_CP034337.1"/>
</dbReference>
<reference evidence="1 2" key="1">
    <citation type="submission" date="2018-12" db="EMBL/GenBank/DDBJ databases">
        <authorList>
            <person name="Li S."/>
            <person name="Yang R."/>
            <person name="Chen G."/>
            <person name="Zou L."/>
            <person name="Zhang C."/>
            <person name="Chen Y."/>
            <person name="Liu Z."/>
            <person name="Li Y."/>
            <person name="Yan Y."/>
            <person name="Huang M."/>
            <person name="Chen T."/>
        </authorList>
    </citation>
    <scope>NUCLEOTIDE SEQUENCE [LARGE SCALE GENOMIC DNA]</scope>
    <source>
        <strain evidence="1 2">2014</strain>
    </source>
</reference>
<name>A0ABM7CU78_9PSED</name>
<protein>
    <recommendedName>
        <fullName evidence="3">Nucleoside 2-deoxyribosyltransferase</fullName>
    </recommendedName>
</protein>
<accession>A0ABM7CU78</accession>
<proteinExistence type="predicted"/>
<evidence type="ECO:0008006" key="3">
    <source>
        <dbReference type="Google" id="ProtNLM"/>
    </source>
</evidence>